<dbReference type="Proteomes" id="UP001589575">
    <property type="component" value="Unassembled WGS sequence"/>
</dbReference>
<dbReference type="SUPFAM" id="SSF52540">
    <property type="entry name" value="P-loop containing nucleoside triphosphate hydrolases"/>
    <property type="match status" value="1"/>
</dbReference>
<dbReference type="PANTHER" id="PTHR37937:SF1">
    <property type="entry name" value="CONJUGATIVE TRANSFER: DNA TRANSPORT"/>
    <property type="match status" value="1"/>
</dbReference>
<keyword evidence="5" id="KW-0472">Membrane</keyword>
<keyword evidence="4" id="KW-1133">Transmembrane helix</keyword>
<feature type="domain" description="TraD/TraG TraM recognition site" evidence="7">
    <location>
        <begin position="80"/>
        <end position="198"/>
    </location>
</feature>
<dbReference type="PANTHER" id="PTHR37937">
    <property type="entry name" value="CONJUGATIVE TRANSFER: DNA TRANSPORT"/>
    <property type="match status" value="1"/>
</dbReference>
<dbReference type="Gene3D" id="3.40.50.300">
    <property type="entry name" value="P-loop containing nucleotide triphosphate hydrolases"/>
    <property type="match status" value="1"/>
</dbReference>
<sequence length="275" mass="29245">MEGAVKGLSVPEVREVLKPTRVEETLDIDKFLSENGTLYIVGTKTGGSSAGPFLIAMMDSITERAREMAAKSPGNRLDPPLTLVLDEIANIAGAWPGLTQIMADGGGVGISAFAVFQSLAQARNEWGEQPATALFDAATVKIQLGGASNVTDLELFSRLAGQRQITRTSTSHGKDSSSTSEQLHDTEVLTVSELRRLPFGWGLLLNRNGRPILMRMTKWPDRKDAQQIAAAVKAYNAELAAELTGGAEVLSSTPTSADTAEAGHLSDWAASVPVR</sequence>
<reference evidence="8 9" key="1">
    <citation type="submission" date="2024-09" db="EMBL/GenBank/DDBJ databases">
        <authorList>
            <person name="Sun Q."/>
            <person name="Mori K."/>
        </authorList>
    </citation>
    <scope>NUCLEOTIDE SEQUENCE [LARGE SCALE GENOMIC DNA]</scope>
    <source>
        <strain evidence="8 9">CCM 7609</strain>
    </source>
</reference>
<name>A0ABV5G7T8_9MICC</name>
<evidence type="ECO:0000256" key="1">
    <source>
        <dbReference type="ARBA" id="ARBA00004651"/>
    </source>
</evidence>
<evidence type="ECO:0000313" key="9">
    <source>
        <dbReference type="Proteomes" id="UP001589575"/>
    </source>
</evidence>
<feature type="compositionally biased region" description="Low complexity" evidence="6">
    <location>
        <begin position="168"/>
        <end position="180"/>
    </location>
</feature>
<evidence type="ECO:0000313" key="8">
    <source>
        <dbReference type="EMBL" id="MFB9075029.1"/>
    </source>
</evidence>
<evidence type="ECO:0000256" key="2">
    <source>
        <dbReference type="ARBA" id="ARBA00022475"/>
    </source>
</evidence>
<dbReference type="InterPro" id="IPR027417">
    <property type="entry name" value="P-loop_NTPase"/>
</dbReference>
<evidence type="ECO:0000259" key="7">
    <source>
        <dbReference type="Pfam" id="PF12696"/>
    </source>
</evidence>
<comment type="subcellular location">
    <subcellularLocation>
        <location evidence="1">Cell membrane</location>
        <topology evidence="1">Multi-pass membrane protein</topology>
    </subcellularLocation>
</comment>
<accession>A0ABV5G7T8</accession>
<organism evidence="8 9">
    <name type="scientific">Citricoccus parietis</name>
    <dbReference type="NCBI Taxonomy" id="592307"/>
    <lineage>
        <taxon>Bacteria</taxon>
        <taxon>Bacillati</taxon>
        <taxon>Actinomycetota</taxon>
        <taxon>Actinomycetes</taxon>
        <taxon>Micrococcales</taxon>
        <taxon>Micrococcaceae</taxon>
        <taxon>Citricoccus</taxon>
    </lineage>
</organism>
<evidence type="ECO:0000256" key="3">
    <source>
        <dbReference type="ARBA" id="ARBA00022692"/>
    </source>
</evidence>
<keyword evidence="3" id="KW-0812">Transmembrane</keyword>
<dbReference type="InterPro" id="IPR051539">
    <property type="entry name" value="T4SS-coupling_protein"/>
</dbReference>
<protein>
    <submittedName>
        <fullName evidence="8">Type IV secretory system conjugative DNA transfer family protein</fullName>
    </submittedName>
</protein>
<dbReference type="InterPro" id="IPR032689">
    <property type="entry name" value="TraG-D_C"/>
</dbReference>
<evidence type="ECO:0000256" key="5">
    <source>
        <dbReference type="ARBA" id="ARBA00023136"/>
    </source>
</evidence>
<keyword evidence="9" id="KW-1185">Reference proteome</keyword>
<dbReference type="Pfam" id="PF12696">
    <property type="entry name" value="TraG-D_C"/>
    <property type="match status" value="1"/>
</dbReference>
<evidence type="ECO:0000256" key="6">
    <source>
        <dbReference type="SAM" id="MobiDB-lite"/>
    </source>
</evidence>
<feature type="region of interest" description="Disordered" evidence="6">
    <location>
        <begin position="166"/>
        <end position="185"/>
    </location>
</feature>
<dbReference type="EMBL" id="JBHMFI010000006">
    <property type="protein sequence ID" value="MFB9075029.1"/>
    <property type="molecule type" value="Genomic_DNA"/>
</dbReference>
<gene>
    <name evidence="8" type="ORF">ACFFX0_29130</name>
</gene>
<evidence type="ECO:0000256" key="4">
    <source>
        <dbReference type="ARBA" id="ARBA00022989"/>
    </source>
</evidence>
<proteinExistence type="predicted"/>
<comment type="caution">
    <text evidence="8">The sequence shown here is derived from an EMBL/GenBank/DDBJ whole genome shotgun (WGS) entry which is preliminary data.</text>
</comment>
<keyword evidence="2" id="KW-1003">Cell membrane</keyword>
<dbReference type="CDD" id="cd01127">
    <property type="entry name" value="TrwB_TraG_TraD_VirD4"/>
    <property type="match status" value="1"/>
</dbReference>